<reference evidence="2" key="3">
    <citation type="submission" date="2018-08" db="UniProtKB">
        <authorList>
            <consortium name="EnsemblPlants"/>
        </authorList>
    </citation>
    <scope>IDENTIFICATION</scope>
    <source>
        <strain evidence="2">cv. Bd21</strain>
    </source>
</reference>
<protein>
    <submittedName>
        <fullName evidence="1 2">Uncharacterized protein</fullName>
    </submittedName>
</protein>
<gene>
    <name evidence="1" type="ORF">BRADI_2g42956v3</name>
</gene>
<dbReference type="EMBL" id="CM000881">
    <property type="protein sequence ID" value="PNT72350.1"/>
    <property type="molecule type" value="Genomic_DNA"/>
</dbReference>
<dbReference type="Proteomes" id="UP000008810">
    <property type="component" value="Chromosome 2"/>
</dbReference>
<dbReference type="Gene3D" id="3.10.110.10">
    <property type="entry name" value="Ubiquitin Conjugating Enzyme"/>
    <property type="match status" value="2"/>
</dbReference>
<reference evidence="1 2" key="1">
    <citation type="journal article" date="2010" name="Nature">
        <title>Genome sequencing and analysis of the model grass Brachypodium distachyon.</title>
        <authorList>
            <consortium name="International Brachypodium Initiative"/>
        </authorList>
    </citation>
    <scope>NUCLEOTIDE SEQUENCE [LARGE SCALE GENOMIC DNA]</scope>
    <source>
        <strain evidence="1 2">Bd21</strain>
    </source>
</reference>
<evidence type="ECO:0000313" key="3">
    <source>
        <dbReference type="Proteomes" id="UP000008810"/>
    </source>
</evidence>
<name>A0A2K2DDJ6_BRADI</name>
<evidence type="ECO:0000313" key="2">
    <source>
        <dbReference type="EnsemblPlants" id="PNT72350"/>
    </source>
</evidence>
<dbReference type="EnsemblPlants" id="PNT72350">
    <property type="protein sequence ID" value="PNT72350"/>
    <property type="gene ID" value="BRADI_2g42956v3"/>
</dbReference>
<organism evidence="1">
    <name type="scientific">Brachypodium distachyon</name>
    <name type="common">Purple false brome</name>
    <name type="synonym">Trachynia distachya</name>
    <dbReference type="NCBI Taxonomy" id="15368"/>
    <lineage>
        <taxon>Eukaryota</taxon>
        <taxon>Viridiplantae</taxon>
        <taxon>Streptophyta</taxon>
        <taxon>Embryophyta</taxon>
        <taxon>Tracheophyta</taxon>
        <taxon>Spermatophyta</taxon>
        <taxon>Magnoliopsida</taxon>
        <taxon>Liliopsida</taxon>
        <taxon>Poales</taxon>
        <taxon>Poaceae</taxon>
        <taxon>BOP clade</taxon>
        <taxon>Pooideae</taxon>
        <taxon>Stipodae</taxon>
        <taxon>Brachypodieae</taxon>
        <taxon>Brachypodium</taxon>
    </lineage>
</organism>
<dbReference type="Gramene" id="PNT72350">
    <property type="protein sequence ID" value="PNT72350"/>
    <property type="gene ID" value="BRADI_2g42956v3"/>
</dbReference>
<sequence>MQKEIELLLSDPPAGVSLNLSEHESAMSSLSSIDTRIEGTEGTVYSKGVFILKIQIPESIGLLLSEPNPDDGLMTEISQEYKYNRQVFYINARSWTEKYANPAAVDTNNGLISKEGYHANRKNLQLHGHGLPVTSEDPKQRSSGIVEDKLPNHLPVSISYTKDHRSISRSHCPIKQNATSMKNVVSHSADSADECEIMGLGLVHSHKSVSQSNWYIKQNPLPVEDVVSDSETA</sequence>
<evidence type="ECO:0000313" key="1">
    <source>
        <dbReference type="EMBL" id="PNT72350.1"/>
    </source>
</evidence>
<proteinExistence type="predicted"/>
<accession>A0A2K2DDJ6</accession>
<dbReference type="OrthoDB" id="9978460at2759"/>
<keyword evidence="3" id="KW-1185">Reference proteome</keyword>
<dbReference type="InterPro" id="IPR016135">
    <property type="entry name" value="UBQ-conjugating_enzyme/RWD"/>
</dbReference>
<dbReference type="STRING" id="15368.A0A2K2DDJ6"/>
<dbReference type="InParanoid" id="A0A2K2DDJ6"/>
<dbReference type="AlphaFoldDB" id="A0A2K2DDJ6"/>
<reference evidence="1" key="2">
    <citation type="submission" date="2017-06" db="EMBL/GenBank/DDBJ databases">
        <title>WGS assembly of Brachypodium distachyon.</title>
        <authorList>
            <consortium name="The International Brachypodium Initiative"/>
            <person name="Lucas S."/>
            <person name="Harmon-Smith M."/>
            <person name="Lail K."/>
            <person name="Tice H."/>
            <person name="Grimwood J."/>
            <person name="Bruce D."/>
            <person name="Barry K."/>
            <person name="Shu S."/>
            <person name="Lindquist E."/>
            <person name="Wang M."/>
            <person name="Pitluck S."/>
            <person name="Vogel J.P."/>
            <person name="Garvin D.F."/>
            <person name="Mockler T.C."/>
            <person name="Schmutz J."/>
            <person name="Rokhsar D."/>
            <person name="Bevan M.W."/>
        </authorList>
    </citation>
    <scope>NUCLEOTIDE SEQUENCE</scope>
    <source>
        <strain evidence="1">Bd21</strain>
    </source>
</reference>
<dbReference type="SUPFAM" id="SSF54495">
    <property type="entry name" value="UBC-like"/>
    <property type="match status" value="1"/>
</dbReference>